<dbReference type="Proteomes" id="UP000236161">
    <property type="component" value="Unassembled WGS sequence"/>
</dbReference>
<keyword evidence="2" id="KW-1185">Reference proteome</keyword>
<reference evidence="1 2" key="1">
    <citation type="journal article" date="2017" name="Nature">
        <title>The Apostasia genome and the evolution of orchids.</title>
        <authorList>
            <person name="Zhang G.Q."/>
            <person name="Liu K.W."/>
            <person name="Li Z."/>
            <person name="Lohaus R."/>
            <person name="Hsiao Y.Y."/>
            <person name="Niu S.C."/>
            <person name="Wang J.Y."/>
            <person name="Lin Y.C."/>
            <person name="Xu Q."/>
            <person name="Chen L.J."/>
            <person name="Yoshida K."/>
            <person name="Fujiwara S."/>
            <person name="Wang Z.W."/>
            <person name="Zhang Y.Q."/>
            <person name="Mitsuda N."/>
            <person name="Wang M."/>
            <person name="Liu G.H."/>
            <person name="Pecoraro L."/>
            <person name="Huang H.X."/>
            <person name="Xiao X.J."/>
            <person name="Lin M."/>
            <person name="Wu X.Y."/>
            <person name="Wu W.L."/>
            <person name="Chen Y.Y."/>
            <person name="Chang S.B."/>
            <person name="Sakamoto S."/>
            <person name="Ohme-Takagi M."/>
            <person name="Yagi M."/>
            <person name="Zeng S.J."/>
            <person name="Shen C.Y."/>
            <person name="Yeh C.M."/>
            <person name="Luo Y.B."/>
            <person name="Tsai W.C."/>
            <person name="Van de Peer Y."/>
            <person name="Liu Z.J."/>
        </authorList>
    </citation>
    <scope>NUCLEOTIDE SEQUENCE [LARGE SCALE GENOMIC DNA]</scope>
    <source>
        <strain evidence="2">cv. Shenzhen</strain>
        <tissue evidence="1">Stem</tissue>
    </source>
</reference>
<gene>
    <name evidence="1" type="ORF">AXF42_Ash009255</name>
</gene>
<name>A0A2I0B3K8_9ASPA</name>
<proteinExistence type="predicted"/>
<dbReference type="EMBL" id="KZ451917">
    <property type="protein sequence ID" value="PKA62370.1"/>
    <property type="molecule type" value="Genomic_DNA"/>
</dbReference>
<sequence>MIPAPAAAPAPFLPIPAVAEVLAPAPQAVPLSVQSSGSSRPPIRPNRFQEVHKGISPFLLRGSPRLTLATSTNIVYDVLDSQSPCGIGSKTPFGLDSP</sequence>
<protein>
    <submittedName>
        <fullName evidence="1">Uncharacterized protein</fullName>
    </submittedName>
</protein>
<organism evidence="1 2">
    <name type="scientific">Apostasia shenzhenica</name>
    <dbReference type="NCBI Taxonomy" id="1088818"/>
    <lineage>
        <taxon>Eukaryota</taxon>
        <taxon>Viridiplantae</taxon>
        <taxon>Streptophyta</taxon>
        <taxon>Embryophyta</taxon>
        <taxon>Tracheophyta</taxon>
        <taxon>Spermatophyta</taxon>
        <taxon>Magnoliopsida</taxon>
        <taxon>Liliopsida</taxon>
        <taxon>Asparagales</taxon>
        <taxon>Orchidaceae</taxon>
        <taxon>Apostasioideae</taxon>
        <taxon>Apostasia</taxon>
    </lineage>
</organism>
<accession>A0A2I0B3K8</accession>
<evidence type="ECO:0000313" key="1">
    <source>
        <dbReference type="EMBL" id="PKA62370.1"/>
    </source>
</evidence>
<dbReference type="AlphaFoldDB" id="A0A2I0B3K8"/>
<evidence type="ECO:0000313" key="2">
    <source>
        <dbReference type="Proteomes" id="UP000236161"/>
    </source>
</evidence>